<dbReference type="EC" id="1.4.3.5" evidence="5"/>
<comment type="catalytic activity">
    <reaction evidence="5">
        <text>pyridoxamine 5'-phosphate + O2 + H2O = pyridoxal 5'-phosphate + H2O2 + NH4(+)</text>
        <dbReference type="Rhea" id="RHEA:15817"/>
        <dbReference type="ChEBI" id="CHEBI:15377"/>
        <dbReference type="ChEBI" id="CHEBI:15379"/>
        <dbReference type="ChEBI" id="CHEBI:16240"/>
        <dbReference type="ChEBI" id="CHEBI:28938"/>
        <dbReference type="ChEBI" id="CHEBI:58451"/>
        <dbReference type="ChEBI" id="CHEBI:597326"/>
        <dbReference type="EC" id="1.4.3.5"/>
    </reaction>
</comment>
<protein>
    <recommendedName>
        <fullName evidence="5">Pyridoxine/pyridoxamine 5'-phosphate oxidase</fullName>
        <ecNumber evidence="5">1.4.3.5</ecNumber>
    </recommendedName>
    <alternativeName>
        <fullName evidence="5">PNP/PMP oxidase</fullName>
        <shortName evidence="5">PNPOx</shortName>
    </alternativeName>
    <alternativeName>
        <fullName evidence="5">Pyridoxal 5'-phosphate synthase</fullName>
    </alternativeName>
</protein>
<keyword evidence="5" id="KW-0664">Pyridoxine biosynthesis</keyword>
<comment type="caution">
    <text evidence="5">Lacks conserved residue(s) required for the propagation of feature annotation.</text>
</comment>
<dbReference type="HAMAP" id="MF_01629">
    <property type="entry name" value="PdxH"/>
    <property type="match status" value="1"/>
</dbReference>
<organism evidence="8 9">
    <name type="scientific">Pseudonocardia hispaniensis</name>
    <dbReference type="NCBI Taxonomy" id="904933"/>
    <lineage>
        <taxon>Bacteria</taxon>
        <taxon>Bacillati</taxon>
        <taxon>Actinomycetota</taxon>
        <taxon>Actinomycetes</taxon>
        <taxon>Pseudonocardiales</taxon>
        <taxon>Pseudonocardiaceae</taxon>
        <taxon>Pseudonocardia</taxon>
    </lineage>
</organism>
<comment type="pathway">
    <text evidence="5">Cofactor metabolism; pyridoxal 5'-phosphate salvage; pyridoxal 5'-phosphate from pyridoxine 5'-phosphate: step 1/1.</text>
</comment>
<feature type="binding site" evidence="5">
    <location>
        <begin position="67"/>
        <end position="72"/>
    </location>
    <ligand>
        <name>FMN</name>
        <dbReference type="ChEBI" id="CHEBI:58210"/>
    </ligand>
</feature>
<comment type="caution">
    <text evidence="8">The sequence shown here is derived from an EMBL/GenBank/DDBJ whole genome shotgun (WGS) entry which is preliminary data.</text>
</comment>
<dbReference type="Proteomes" id="UP001596302">
    <property type="component" value="Unassembled WGS sequence"/>
</dbReference>
<proteinExistence type="inferred from homology"/>
<dbReference type="NCBIfam" id="TIGR00558">
    <property type="entry name" value="pdxH"/>
    <property type="match status" value="1"/>
</dbReference>
<dbReference type="PROSITE" id="PS01064">
    <property type="entry name" value="PYRIDOX_OXIDASE"/>
    <property type="match status" value="1"/>
</dbReference>
<dbReference type="EMBL" id="JBHSQW010000033">
    <property type="protein sequence ID" value="MFC5995641.1"/>
    <property type="molecule type" value="Genomic_DNA"/>
</dbReference>
<feature type="binding site" evidence="5">
    <location>
        <position position="202"/>
    </location>
    <ligand>
        <name>FMN</name>
        <dbReference type="ChEBI" id="CHEBI:58210"/>
    </ligand>
</feature>
<keyword evidence="2 5" id="KW-0285">Flavoprotein</keyword>
<dbReference type="InterPro" id="IPR011576">
    <property type="entry name" value="Pyridox_Oxase_N"/>
</dbReference>
<keyword evidence="4 5" id="KW-0560">Oxidoreductase</keyword>
<keyword evidence="9" id="KW-1185">Reference proteome</keyword>
<feature type="binding site" evidence="5">
    <location>
        <position position="192"/>
    </location>
    <ligand>
        <name>FMN</name>
        <dbReference type="ChEBI" id="CHEBI:58210"/>
    </ligand>
</feature>
<dbReference type="InterPro" id="IPR000659">
    <property type="entry name" value="Pyridox_Oxase"/>
</dbReference>
<evidence type="ECO:0000313" key="8">
    <source>
        <dbReference type="EMBL" id="MFC5995641.1"/>
    </source>
</evidence>
<feature type="binding site" evidence="5">
    <location>
        <position position="72"/>
    </location>
    <ligand>
        <name>substrate</name>
    </ligand>
</feature>
<dbReference type="PANTHER" id="PTHR10851:SF0">
    <property type="entry name" value="PYRIDOXINE-5'-PHOSPHATE OXIDASE"/>
    <property type="match status" value="1"/>
</dbReference>
<comment type="catalytic activity">
    <reaction evidence="5">
        <text>pyridoxine 5'-phosphate + O2 = pyridoxal 5'-phosphate + H2O2</text>
        <dbReference type="Rhea" id="RHEA:15149"/>
        <dbReference type="ChEBI" id="CHEBI:15379"/>
        <dbReference type="ChEBI" id="CHEBI:16240"/>
        <dbReference type="ChEBI" id="CHEBI:58589"/>
        <dbReference type="ChEBI" id="CHEBI:597326"/>
        <dbReference type="EC" id="1.4.3.5"/>
    </reaction>
</comment>
<dbReference type="Pfam" id="PF10590">
    <property type="entry name" value="PNP_phzG_C"/>
    <property type="match status" value="1"/>
</dbReference>
<feature type="binding site" evidence="5">
    <location>
        <position position="129"/>
    </location>
    <ligand>
        <name>substrate</name>
    </ligand>
</feature>
<evidence type="ECO:0000256" key="2">
    <source>
        <dbReference type="ARBA" id="ARBA00022630"/>
    </source>
</evidence>
<keyword evidence="3 5" id="KW-0288">FMN</keyword>
<feature type="binding site" evidence="5">
    <location>
        <begin position="198"/>
        <end position="200"/>
    </location>
    <ligand>
        <name>substrate</name>
    </ligand>
</feature>
<dbReference type="PIRSF" id="PIRSF000190">
    <property type="entry name" value="Pyd_amn-ph_oxd"/>
    <property type="match status" value="1"/>
</dbReference>
<feature type="binding site" evidence="5">
    <location>
        <position position="111"/>
    </location>
    <ligand>
        <name>FMN</name>
        <dbReference type="ChEBI" id="CHEBI:58210"/>
    </ligand>
</feature>
<dbReference type="SUPFAM" id="SSF50475">
    <property type="entry name" value="FMN-binding split barrel"/>
    <property type="match status" value="1"/>
</dbReference>
<accession>A0ABW1J4G1</accession>
<evidence type="ECO:0000256" key="5">
    <source>
        <dbReference type="HAMAP-Rule" id="MF_01629"/>
    </source>
</evidence>
<dbReference type="GO" id="GO:0004733">
    <property type="term" value="F:pyridoxamine phosphate oxidase activity"/>
    <property type="evidence" value="ECO:0007669"/>
    <property type="project" value="UniProtKB-EC"/>
</dbReference>
<dbReference type="InterPro" id="IPR019576">
    <property type="entry name" value="Pyridoxamine_oxidase_dimer_C"/>
</dbReference>
<evidence type="ECO:0000259" key="7">
    <source>
        <dbReference type="Pfam" id="PF10590"/>
    </source>
</evidence>
<dbReference type="Pfam" id="PF01243">
    <property type="entry name" value="PNPOx_N"/>
    <property type="match status" value="1"/>
</dbReference>
<dbReference type="InterPro" id="IPR012349">
    <property type="entry name" value="Split_barrel_FMN-bd"/>
</dbReference>
<evidence type="ECO:0000259" key="6">
    <source>
        <dbReference type="Pfam" id="PF01243"/>
    </source>
</evidence>
<dbReference type="PANTHER" id="PTHR10851">
    <property type="entry name" value="PYRIDOXINE-5-PHOSPHATE OXIDASE"/>
    <property type="match status" value="1"/>
</dbReference>
<evidence type="ECO:0000256" key="3">
    <source>
        <dbReference type="ARBA" id="ARBA00022643"/>
    </source>
</evidence>
<dbReference type="RefSeq" id="WP_379585808.1">
    <property type="nucleotide sequence ID" value="NZ_JBHSQW010000033.1"/>
</dbReference>
<feature type="binding site" evidence="5">
    <location>
        <position position="89"/>
    </location>
    <ligand>
        <name>FMN</name>
        <dbReference type="ChEBI" id="CHEBI:58210"/>
    </ligand>
</feature>
<feature type="binding site" evidence="5">
    <location>
        <begin position="82"/>
        <end position="83"/>
    </location>
    <ligand>
        <name>FMN</name>
        <dbReference type="ChEBI" id="CHEBI:58210"/>
    </ligand>
</feature>
<evidence type="ECO:0000256" key="4">
    <source>
        <dbReference type="ARBA" id="ARBA00023002"/>
    </source>
</evidence>
<feature type="binding site" evidence="5">
    <location>
        <begin position="146"/>
        <end position="147"/>
    </location>
    <ligand>
        <name>FMN</name>
        <dbReference type="ChEBI" id="CHEBI:58210"/>
    </ligand>
</feature>
<evidence type="ECO:0000256" key="1">
    <source>
        <dbReference type="ARBA" id="ARBA00007301"/>
    </source>
</evidence>
<sequence length="221" mass="24822">MAYAAPGATVADMRIEYDTDGLDLSDLAPTWHEQLARWLAEATAVGIPEANAMILATADERGQPSSRTVLCKGLDARGVQFYTNFTSAKSHDLRLGRAASATFPWFAIHRQVHVRGAAEQVSDAEADAYWVTRPRGAQLGAWASAQSSVVTDRRTLDDALERMDRRFADIEDVPRPPHWGGWRIVPTQVEFWQGRANRLHDRLRFEIDGIDRTWQVRRLAP</sequence>
<comment type="function">
    <text evidence="5">Catalyzes the oxidation of either pyridoxine 5'-phosphate (PNP) or pyridoxamine 5'-phosphate (PMP) into pyridoxal 5'-phosphate (PLP).</text>
</comment>
<feature type="domain" description="Pyridoxamine 5'-phosphate oxidase N-terminal" evidence="6">
    <location>
        <begin position="42"/>
        <end position="163"/>
    </location>
</feature>
<reference evidence="9" key="1">
    <citation type="journal article" date="2019" name="Int. J. Syst. Evol. Microbiol.">
        <title>The Global Catalogue of Microorganisms (GCM) 10K type strain sequencing project: providing services to taxonomists for standard genome sequencing and annotation.</title>
        <authorList>
            <consortium name="The Broad Institute Genomics Platform"/>
            <consortium name="The Broad Institute Genome Sequencing Center for Infectious Disease"/>
            <person name="Wu L."/>
            <person name="Ma J."/>
        </authorList>
    </citation>
    <scope>NUCLEOTIDE SEQUENCE [LARGE SCALE GENOMIC DNA]</scope>
    <source>
        <strain evidence="9">CCM 8391</strain>
    </source>
</reference>
<feature type="domain" description="Pyridoxine 5'-phosphate oxidase dimerisation C-terminal" evidence="7">
    <location>
        <begin position="179"/>
        <end position="221"/>
    </location>
</feature>
<gene>
    <name evidence="5 8" type="primary">pdxH</name>
    <name evidence="8" type="ORF">ACFQE5_15605</name>
</gene>
<comment type="subunit">
    <text evidence="5">Homodimer.</text>
</comment>
<evidence type="ECO:0000313" key="9">
    <source>
        <dbReference type="Proteomes" id="UP001596302"/>
    </source>
</evidence>
<comment type="pathway">
    <text evidence="5">Cofactor metabolism; pyridoxal 5'-phosphate salvage; pyridoxal 5'-phosphate from pyridoxamine 5'-phosphate: step 1/1.</text>
</comment>
<name>A0ABW1J4G1_9PSEU</name>
<comment type="cofactor">
    <cofactor evidence="5">
        <name>FMN</name>
        <dbReference type="ChEBI" id="CHEBI:58210"/>
    </cofactor>
    <text evidence="5">Binds 1 FMN per subunit.</text>
</comment>
<feature type="binding site" evidence="5">
    <location>
        <position position="133"/>
    </location>
    <ligand>
        <name>substrate</name>
    </ligand>
</feature>
<dbReference type="Gene3D" id="2.30.110.10">
    <property type="entry name" value="Electron Transport, Fmn-binding Protein, Chain A"/>
    <property type="match status" value="1"/>
</dbReference>
<dbReference type="InterPro" id="IPR019740">
    <property type="entry name" value="Pyridox_Oxase_CS"/>
</dbReference>
<dbReference type="NCBIfam" id="NF004231">
    <property type="entry name" value="PRK05679.1"/>
    <property type="match status" value="1"/>
</dbReference>
<comment type="similarity">
    <text evidence="1 5">Belongs to the pyridoxamine 5'-phosphate oxidase family.</text>
</comment>